<dbReference type="EnsemblPlants" id="Pp3c7_5420V3.2">
    <property type="protein sequence ID" value="Pp3c7_5420V3.2"/>
    <property type="gene ID" value="Pp3c7_5420"/>
</dbReference>
<accession>A0A2K1KAI9</accession>
<sequence length="1171" mass="129064">MMSLPSDTAPVSAPLALAKQHYNQALELEKQLRSLLQVKGPFDSSVRTLQNSLREKYESIILEDHELAESHEVEQAIWRLHYKQIDEFRAKIKKINHAASTLKGGTQRDSVLKIIAAFKSFLAEVTCFYHNLILKLRARNGLPQDCSAFGSSGNGVITGDDNERRARVKRCQLSCHRCLIFLGDLARYKEVHGNLQDTRSMDFSVAAGYYLQAASLWPSSGNPHNQLAVLATYVNDELLAVYRYFRSLSVETPFLTARDNLILLFEQNRLQYSQLHMSKNAAHGGRRDRTLPPSSGTMKSAKKDLKSEEANVIASPPKNSDLMRNLRIRFVRMNGILFTRTSLETFPQVYLETINDLQRLLAGNDSILEAILGTDYQSRTSTGNVGPSFVIQLVAILIFTVHNINWNADAANHPTYAEILQRSDLFQHAVTAAFECAGRLMRRCNQSKDPARSVLLPALLIFMEWLAGRPEMAIGSEVDMEQASARSSFWAECLVLLNCVLKLIKEEAGTKEYITIGSFGGSVENERGVALREDFELQGFTPLAPAQTALDYSKGLFREVKGGEHFKVRIKRLLAAGKAVANALESTQRGICYDEGSNKFILPREVRQDQKEEEHSDSGVEDTAGSQEDEKSDTGITSQSCILASDSHLKAENSVRSSVKVINEEEEEEVIVFKPLSKDRPSASEVAASSLSEKISPAFYFPPTSTSDASVQTTAMPSITGKNSWLPEAFVGVQSGPVATKFQGSFHTSEGQVQNSSKEGSYPLDVSKAKGSSKSGLVELATPLPLISVTGPSTVSTSLIHDATASFSTLNLSDLNSLGNGTVVTRPLDALTMPPPVISAGTWLDQYTDTPQYTPLSTESWFQDQKSVFMNFPDKGVSASAVVASQGQNDVRSLWSSEREMLERYGISGFVPSGTTDDRLNGETVPNSSPLSLITTSETTSSFESGKYIVPGNRDTIAPTSSSWNVKEYPVQSRASHPVMRPPPGFGPLPGKSAAKPNLGISQGLFQPPSAFQSQKPKIGEDNVDDYGWLDDFRSVKPVALQSGYSGERDSQLRSNSHSLWSVSDGIIKSGAYDSAPFPFPGMGALHHRKFNSMVPTHIQAQSSYSEPQINYSDMQKPTDEAQSQAIIQGDLQQLQHQQLQHQQLMFLHRQQQQYRQHLPGQIHSRDPFVS</sequence>
<feature type="compositionally biased region" description="Basic and acidic residues" evidence="2">
    <location>
        <begin position="605"/>
        <end position="618"/>
    </location>
</feature>
<evidence type="ECO:0000259" key="4">
    <source>
        <dbReference type="Pfam" id="PF10374"/>
    </source>
</evidence>
<dbReference type="PANTHER" id="PTHR15696:SF0">
    <property type="entry name" value="TELOMERASE-BINDING PROTEIN EST1A"/>
    <property type="match status" value="1"/>
</dbReference>
<dbReference type="EnsemblPlants" id="Pp3c7_5420V3.3">
    <property type="protein sequence ID" value="Pp3c7_5420V3.3"/>
    <property type="gene ID" value="Pp3c7_5420"/>
</dbReference>
<dbReference type="GO" id="GO:0005697">
    <property type="term" value="C:telomerase holoenzyme complex"/>
    <property type="evidence" value="ECO:0000318"/>
    <property type="project" value="GO_Central"/>
</dbReference>
<gene>
    <name evidence="6" type="primary">LOC112284926</name>
    <name evidence="5" type="ORF">PHYPA_009969</name>
</gene>
<dbReference type="InterPro" id="IPR045153">
    <property type="entry name" value="Est1/Ebs1-like"/>
</dbReference>
<dbReference type="PANTHER" id="PTHR15696">
    <property type="entry name" value="SMG-7 SUPPRESSOR WITH MORPHOLOGICAL EFFECT ON GENITALIA PROTEIN 7"/>
    <property type="match status" value="1"/>
</dbReference>
<dbReference type="FunFam" id="1.25.40.10:FF:000225">
    <property type="entry name" value="Protein SMG7"/>
    <property type="match status" value="1"/>
</dbReference>
<dbReference type="OrthoDB" id="69928at2759"/>
<feature type="region of interest" description="Disordered" evidence="2">
    <location>
        <begin position="974"/>
        <end position="1023"/>
    </location>
</feature>
<dbReference type="AlphaFoldDB" id="A0A2K1KAI9"/>
<feature type="region of interest" description="Disordered" evidence="2">
    <location>
        <begin position="605"/>
        <end position="637"/>
    </location>
</feature>
<dbReference type="InterPro" id="IPR018834">
    <property type="entry name" value="DNA/RNA-bd_Est1-type"/>
</dbReference>
<dbReference type="Gramene" id="Pp3c7_5420V3.3">
    <property type="protein sequence ID" value="Pp3c7_5420V3.3"/>
    <property type="gene ID" value="Pp3c7_5420"/>
</dbReference>
<dbReference type="Proteomes" id="UP000006727">
    <property type="component" value="Chromosome 7"/>
</dbReference>
<reference evidence="6" key="3">
    <citation type="submission" date="2020-12" db="UniProtKB">
        <authorList>
            <consortium name="EnsemblPlants"/>
        </authorList>
    </citation>
    <scope>IDENTIFICATION</scope>
</reference>
<dbReference type="InterPro" id="IPR011990">
    <property type="entry name" value="TPR-like_helical_dom_sf"/>
</dbReference>
<feature type="region of interest" description="Disordered" evidence="2">
    <location>
        <begin position="278"/>
        <end position="309"/>
    </location>
</feature>
<evidence type="ECO:0000256" key="1">
    <source>
        <dbReference type="ARBA" id="ARBA00022737"/>
    </source>
</evidence>
<feature type="region of interest" description="Disordered" evidence="2">
    <location>
        <begin position="913"/>
        <end position="933"/>
    </location>
</feature>
<dbReference type="Pfam" id="PF10374">
    <property type="entry name" value="EST1"/>
    <property type="match status" value="1"/>
</dbReference>
<dbReference type="STRING" id="3218.A0A2K1KAI9"/>
<organism evidence="5">
    <name type="scientific">Physcomitrium patens</name>
    <name type="common">Spreading-leaved earth moss</name>
    <name type="synonym">Physcomitrella patens</name>
    <dbReference type="NCBI Taxonomy" id="3218"/>
    <lineage>
        <taxon>Eukaryota</taxon>
        <taxon>Viridiplantae</taxon>
        <taxon>Streptophyta</taxon>
        <taxon>Embryophyta</taxon>
        <taxon>Bryophyta</taxon>
        <taxon>Bryophytina</taxon>
        <taxon>Bryopsida</taxon>
        <taxon>Funariidae</taxon>
        <taxon>Funariales</taxon>
        <taxon>Funariaceae</taxon>
        <taxon>Physcomitrium</taxon>
    </lineage>
</organism>
<dbReference type="EMBL" id="ABEU02000007">
    <property type="protein sequence ID" value="PNR50783.1"/>
    <property type="molecule type" value="Genomic_DNA"/>
</dbReference>
<dbReference type="Gene3D" id="1.25.40.10">
    <property type="entry name" value="Tetratricopeptide repeat domain"/>
    <property type="match status" value="1"/>
</dbReference>
<dbReference type="PaxDb" id="3218-PP1S311_73V6.1"/>
<dbReference type="OMA" id="YSEPQIN"/>
<feature type="compositionally biased region" description="Polar residues" evidence="2">
    <location>
        <begin position="1000"/>
        <end position="1016"/>
    </location>
</feature>
<dbReference type="Gramene" id="Pp3c7_5420V3.2">
    <property type="protein sequence ID" value="Pp3c7_5420V3.2"/>
    <property type="gene ID" value="Pp3c7_5420"/>
</dbReference>
<evidence type="ECO:0000313" key="5">
    <source>
        <dbReference type="EMBL" id="PNR50783.1"/>
    </source>
</evidence>
<dbReference type="GO" id="GO:0042162">
    <property type="term" value="F:telomeric DNA binding"/>
    <property type="evidence" value="ECO:0000318"/>
    <property type="project" value="GO_Central"/>
</dbReference>
<feature type="domain" description="Telomerase activating protein Est1-like N-terminal" evidence="4">
    <location>
        <begin position="72"/>
        <end position="191"/>
    </location>
</feature>
<keyword evidence="1" id="KW-0677">Repeat</keyword>
<evidence type="ECO:0000259" key="3">
    <source>
        <dbReference type="Pfam" id="PF10373"/>
    </source>
</evidence>
<feature type="domain" description="DNA/RNA-binding" evidence="3">
    <location>
        <begin position="206"/>
        <end position="546"/>
    </location>
</feature>
<proteinExistence type="predicted"/>
<dbReference type="GO" id="GO:0070034">
    <property type="term" value="F:telomerase RNA binding"/>
    <property type="evidence" value="ECO:0000318"/>
    <property type="project" value="GO_Central"/>
</dbReference>
<evidence type="ECO:0000256" key="2">
    <source>
        <dbReference type="SAM" id="MobiDB-lite"/>
    </source>
</evidence>
<dbReference type="EnsemblPlants" id="Pp3c7_5420V3.1">
    <property type="protein sequence ID" value="Pp3c7_5420V3.1"/>
    <property type="gene ID" value="Pp3c7_5420"/>
</dbReference>
<dbReference type="SUPFAM" id="SSF48452">
    <property type="entry name" value="TPR-like"/>
    <property type="match status" value="1"/>
</dbReference>
<dbReference type="Gramene" id="Pp3c7_5420V3.1">
    <property type="protein sequence ID" value="Pp3c7_5420V3.1"/>
    <property type="gene ID" value="Pp3c7_5420"/>
</dbReference>
<evidence type="ECO:0000313" key="7">
    <source>
        <dbReference type="Proteomes" id="UP000006727"/>
    </source>
</evidence>
<dbReference type="InterPro" id="IPR019458">
    <property type="entry name" value="Est1-like_N"/>
</dbReference>
<evidence type="ECO:0000313" key="6">
    <source>
        <dbReference type="EnsemblPlants" id="Pp3c7_5420V3.1"/>
    </source>
</evidence>
<dbReference type="GO" id="GO:0000184">
    <property type="term" value="P:nuclear-transcribed mRNA catabolic process, nonsense-mediated decay"/>
    <property type="evidence" value="ECO:0000318"/>
    <property type="project" value="GO_Central"/>
</dbReference>
<dbReference type="Pfam" id="PF10373">
    <property type="entry name" value="EST1_DNA_bind"/>
    <property type="match status" value="1"/>
</dbReference>
<reference evidence="5 7" key="1">
    <citation type="journal article" date="2008" name="Science">
        <title>The Physcomitrella genome reveals evolutionary insights into the conquest of land by plants.</title>
        <authorList>
            <person name="Rensing S."/>
            <person name="Lang D."/>
            <person name="Zimmer A."/>
            <person name="Terry A."/>
            <person name="Salamov A."/>
            <person name="Shapiro H."/>
            <person name="Nishiyama T."/>
            <person name="Perroud P.-F."/>
            <person name="Lindquist E."/>
            <person name="Kamisugi Y."/>
            <person name="Tanahashi T."/>
            <person name="Sakakibara K."/>
            <person name="Fujita T."/>
            <person name="Oishi K."/>
            <person name="Shin-I T."/>
            <person name="Kuroki Y."/>
            <person name="Toyoda A."/>
            <person name="Suzuki Y."/>
            <person name="Hashimoto A."/>
            <person name="Yamaguchi K."/>
            <person name="Sugano A."/>
            <person name="Kohara Y."/>
            <person name="Fujiyama A."/>
            <person name="Anterola A."/>
            <person name="Aoki S."/>
            <person name="Ashton N."/>
            <person name="Barbazuk W.B."/>
            <person name="Barker E."/>
            <person name="Bennetzen J."/>
            <person name="Bezanilla M."/>
            <person name="Blankenship R."/>
            <person name="Cho S.H."/>
            <person name="Dutcher S."/>
            <person name="Estelle M."/>
            <person name="Fawcett J.A."/>
            <person name="Gundlach H."/>
            <person name="Hanada K."/>
            <person name="Heyl A."/>
            <person name="Hicks K.A."/>
            <person name="Hugh J."/>
            <person name="Lohr M."/>
            <person name="Mayer K."/>
            <person name="Melkozernov A."/>
            <person name="Murata T."/>
            <person name="Nelson D."/>
            <person name="Pils B."/>
            <person name="Prigge M."/>
            <person name="Reiss B."/>
            <person name="Renner T."/>
            <person name="Rombauts S."/>
            <person name="Rushton P."/>
            <person name="Sanderfoot A."/>
            <person name="Schween G."/>
            <person name="Shiu S.-H."/>
            <person name="Stueber K."/>
            <person name="Theodoulou F.L."/>
            <person name="Tu H."/>
            <person name="Van de Peer Y."/>
            <person name="Verrier P.J."/>
            <person name="Waters E."/>
            <person name="Wood A."/>
            <person name="Yang L."/>
            <person name="Cove D."/>
            <person name="Cuming A."/>
            <person name="Hasebe M."/>
            <person name="Lucas S."/>
            <person name="Mishler D.B."/>
            <person name="Reski R."/>
            <person name="Grigoriev I."/>
            <person name="Quatrano R.S."/>
            <person name="Boore J.L."/>
        </authorList>
    </citation>
    <scope>NUCLEOTIDE SEQUENCE [LARGE SCALE GENOMIC DNA]</scope>
    <source>
        <strain evidence="6 7">cv. Gransden 2004</strain>
    </source>
</reference>
<protein>
    <submittedName>
        <fullName evidence="5 6">Uncharacterized protein</fullName>
    </submittedName>
</protein>
<keyword evidence="7" id="KW-1185">Reference proteome</keyword>
<name>A0A2K1KAI9_PHYPA</name>
<reference evidence="5 7" key="2">
    <citation type="journal article" date="2018" name="Plant J.">
        <title>The Physcomitrella patens chromosome-scale assembly reveals moss genome structure and evolution.</title>
        <authorList>
            <person name="Lang D."/>
            <person name="Ullrich K.K."/>
            <person name="Murat F."/>
            <person name="Fuchs J."/>
            <person name="Jenkins J."/>
            <person name="Haas F.B."/>
            <person name="Piednoel M."/>
            <person name="Gundlach H."/>
            <person name="Van Bel M."/>
            <person name="Meyberg R."/>
            <person name="Vives C."/>
            <person name="Morata J."/>
            <person name="Symeonidi A."/>
            <person name="Hiss M."/>
            <person name="Muchero W."/>
            <person name="Kamisugi Y."/>
            <person name="Saleh O."/>
            <person name="Blanc G."/>
            <person name="Decker E.L."/>
            <person name="van Gessel N."/>
            <person name="Grimwood J."/>
            <person name="Hayes R.D."/>
            <person name="Graham S.W."/>
            <person name="Gunter L.E."/>
            <person name="McDaniel S.F."/>
            <person name="Hoernstein S.N.W."/>
            <person name="Larsson A."/>
            <person name="Li F.W."/>
            <person name="Perroud P.F."/>
            <person name="Phillips J."/>
            <person name="Ranjan P."/>
            <person name="Rokshar D.S."/>
            <person name="Rothfels C.J."/>
            <person name="Schneider L."/>
            <person name="Shu S."/>
            <person name="Stevenson D.W."/>
            <person name="Thummler F."/>
            <person name="Tillich M."/>
            <person name="Villarreal Aguilar J.C."/>
            <person name="Widiez T."/>
            <person name="Wong G.K."/>
            <person name="Wymore A."/>
            <person name="Zhang Y."/>
            <person name="Zimmer A.D."/>
            <person name="Quatrano R.S."/>
            <person name="Mayer K.F.X."/>
            <person name="Goodstein D."/>
            <person name="Casacuberta J.M."/>
            <person name="Vandepoele K."/>
            <person name="Reski R."/>
            <person name="Cuming A.C."/>
            <person name="Tuskan G.A."/>
            <person name="Maumus F."/>
            <person name="Salse J."/>
            <person name="Schmutz J."/>
            <person name="Rensing S.A."/>
        </authorList>
    </citation>
    <scope>NUCLEOTIDE SEQUENCE [LARGE SCALE GENOMIC DNA]</scope>
    <source>
        <strain evidence="6 7">cv. Gransden 2004</strain>
    </source>
</reference>
<dbReference type="GeneID" id="112284926"/>
<dbReference type="RefSeq" id="XP_073391629.1">
    <property type="nucleotide sequence ID" value="XM_073535528.1"/>
</dbReference>